<organism evidence="1 2">
    <name type="scientific">Aphanomyces euteiches</name>
    <dbReference type="NCBI Taxonomy" id="100861"/>
    <lineage>
        <taxon>Eukaryota</taxon>
        <taxon>Sar</taxon>
        <taxon>Stramenopiles</taxon>
        <taxon>Oomycota</taxon>
        <taxon>Saprolegniomycetes</taxon>
        <taxon>Saprolegniales</taxon>
        <taxon>Verrucalvaceae</taxon>
        <taxon>Aphanomyces</taxon>
    </lineage>
</organism>
<sequence>MKHCLSFVDETEETCMFDPMYGYVHLDEKWFWLDELTKKVYLPADEEEPLRSTHNKNFRTKVMFLCAVARPRYDESTGRWFDGKIGILPFVESVPAVRTSRNRPAGTIETKSVAVTKAVYREYLVNKVLSAVRSKWPVSMRNMPIILQHDNASAHDVFDEAFQAQCNVDGFSICLQFQPPNSPDLNVLDLVFFSAIQTLQFEKEATNIDEMLRAVDEAFLEVDITTLENVFLTLQSVMISVLDVRGYNNYKMPHLGKAKQRRVGQLPVSLPVSRGLVAMCVEEIEEYDMQSQFESLTL</sequence>
<dbReference type="Proteomes" id="UP000481153">
    <property type="component" value="Unassembled WGS sequence"/>
</dbReference>
<dbReference type="EMBL" id="VJMJ01000071">
    <property type="protein sequence ID" value="KAF0738609.1"/>
    <property type="molecule type" value="Genomic_DNA"/>
</dbReference>
<dbReference type="VEuPathDB" id="FungiDB:AeMF1_004873"/>
<reference evidence="1 2" key="1">
    <citation type="submission" date="2019-07" db="EMBL/GenBank/DDBJ databases">
        <title>Genomics analysis of Aphanomyces spp. identifies a new class of oomycete effector associated with host adaptation.</title>
        <authorList>
            <person name="Gaulin E."/>
        </authorList>
    </citation>
    <scope>NUCLEOTIDE SEQUENCE [LARGE SCALE GENOMIC DNA]</scope>
    <source>
        <strain evidence="1 2">ATCC 201684</strain>
    </source>
</reference>
<comment type="caution">
    <text evidence="1">The sequence shown here is derived from an EMBL/GenBank/DDBJ whole genome shotgun (WGS) entry which is preliminary data.</text>
</comment>
<proteinExistence type="predicted"/>
<dbReference type="Gene3D" id="3.30.420.10">
    <property type="entry name" value="Ribonuclease H-like superfamily/Ribonuclease H"/>
    <property type="match status" value="1"/>
</dbReference>
<evidence type="ECO:0008006" key="3">
    <source>
        <dbReference type="Google" id="ProtNLM"/>
    </source>
</evidence>
<evidence type="ECO:0000313" key="2">
    <source>
        <dbReference type="Proteomes" id="UP000481153"/>
    </source>
</evidence>
<evidence type="ECO:0000313" key="1">
    <source>
        <dbReference type="EMBL" id="KAF0738609.1"/>
    </source>
</evidence>
<dbReference type="InterPro" id="IPR036397">
    <property type="entry name" value="RNaseH_sf"/>
</dbReference>
<dbReference type="AlphaFoldDB" id="A0A6G0XEP9"/>
<name>A0A6G0XEP9_9STRA</name>
<protein>
    <recommendedName>
        <fullName evidence="3">DDE-1 domain-containing protein</fullName>
    </recommendedName>
</protein>
<dbReference type="GO" id="GO:0003676">
    <property type="term" value="F:nucleic acid binding"/>
    <property type="evidence" value="ECO:0007669"/>
    <property type="project" value="InterPro"/>
</dbReference>
<dbReference type="PANTHER" id="PTHR47169:SF2">
    <property type="entry name" value="OS01G0541250 PROTEIN"/>
    <property type="match status" value="1"/>
</dbReference>
<gene>
    <name evidence="1" type="ORF">Ae201684_005537</name>
</gene>
<accession>A0A6G0XEP9</accession>
<dbReference type="PANTHER" id="PTHR47169">
    <property type="entry name" value="OS01G0541250 PROTEIN"/>
    <property type="match status" value="1"/>
</dbReference>
<keyword evidence="2" id="KW-1185">Reference proteome</keyword>